<keyword evidence="4" id="KW-0547">Nucleotide-binding</keyword>
<evidence type="ECO:0000256" key="2">
    <source>
        <dbReference type="ARBA" id="ARBA00022614"/>
    </source>
</evidence>
<dbReference type="Pfam" id="PF00931">
    <property type="entry name" value="NB-ARC"/>
    <property type="match status" value="1"/>
</dbReference>
<keyword evidence="11" id="KW-0378">Hydrolase</keyword>
<dbReference type="OrthoDB" id="37484at2759"/>
<accession>A0A251VE52</accession>
<dbReference type="GO" id="GO:0043531">
    <property type="term" value="F:ADP binding"/>
    <property type="evidence" value="ECO:0007669"/>
    <property type="project" value="InterPro"/>
</dbReference>
<evidence type="ECO:0000259" key="7">
    <source>
        <dbReference type="Pfam" id="PF00931"/>
    </source>
</evidence>
<keyword evidence="12" id="KW-1185">Reference proteome</keyword>
<reference evidence="11" key="2">
    <citation type="submission" date="2017-02" db="EMBL/GenBank/DDBJ databases">
        <title>Sunflower complete genome.</title>
        <authorList>
            <person name="Langlade N."/>
            <person name="Munos S."/>
        </authorList>
    </citation>
    <scope>NUCLEOTIDE SEQUENCE [LARGE SCALE GENOMIC DNA]</scope>
    <source>
        <tissue evidence="11">Leaves</tissue>
    </source>
</reference>
<reference evidence="10" key="3">
    <citation type="submission" date="2020-06" db="EMBL/GenBank/DDBJ databases">
        <title>Helianthus annuus Genome sequencing and assembly Release 2.</title>
        <authorList>
            <person name="Gouzy J."/>
            <person name="Langlade N."/>
            <person name="Munos S."/>
        </authorList>
    </citation>
    <scope>NUCLEOTIDE SEQUENCE</scope>
    <source>
        <tissue evidence="10">Leaves</tissue>
    </source>
</reference>
<dbReference type="Pfam" id="PF18052">
    <property type="entry name" value="Rx_N"/>
    <property type="match status" value="1"/>
</dbReference>
<dbReference type="InterPro" id="IPR036388">
    <property type="entry name" value="WH-like_DNA-bd_sf"/>
</dbReference>
<keyword evidence="2" id="KW-0433">Leucine-rich repeat</keyword>
<evidence type="ECO:0000256" key="1">
    <source>
        <dbReference type="ARBA" id="ARBA00008894"/>
    </source>
</evidence>
<evidence type="ECO:0000256" key="6">
    <source>
        <dbReference type="ARBA" id="ARBA00022840"/>
    </source>
</evidence>
<dbReference type="EMBL" id="CM007891">
    <property type="protein sequence ID" value="OTG33182.1"/>
    <property type="molecule type" value="Genomic_DNA"/>
</dbReference>
<evidence type="ECO:0000256" key="3">
    <source>
        <dbReference type="ARBA" id="ARBA00022737"/>
    </source>
</evidence>
<evidence type="ECO:0000259" key="8">
    <source>
        <dbReference type="Pfam" id="PF18052"/>
    </source>
</evidence>
<evidence type="ECO:0000313" key="10">
    <source>
        <dbReference type="EMBL" id="KAF5775897.1"/>
    </source>
</evidence>
<feature type="domain" description="Disease resistance protein winged helix" evidence="9">
    <location>
        <begin position="434"/>
        <end position="502"/>
    </location>
</feature>
<dbReference type="InParanoid" id="A0A251VE52"/>
<evidence type="ECO:0000256" key="5">
    <source>
        <dbReference type="ARBA" id="ARBA00022821"/>
    </source>
</evidence>
<organism evidence="11 12">
    <name type="scientific">Helianthus annuus</name>
    <name type="common">Common sunflower</name>
    <dbReference type="NCBI Taxonomy" id="4232"/>
    <lineage>
        <taxon>Eukaryota</taxon>
        <taxon>Viridiplantae</taxon>
        <taxon>Streptophyta</taxon>
        <taxon>Embryophyta</taxon>
        <taxon>Tracheophyta</taxon>
        <taxon>Spermatophyta</taxon>
        <taxon>Magnoliopsida</taxon>
        <taxon>eudicotyledons</taxon>
        <taxon>Gunneridae</taxon>
        <taxon>Pentapetalae</taxon>
        <taxon>asterids</taxon>
        <taxon>campanulids</taxon>
        <taxon>Asterales</taxon>
        <taxon>Asteraceae</taxon>
        <taxon>Asteroideae</taxon>
        <taxon>Heliantheae alliance</taxon>
        <taxon>Heliantheae</taxon>
        <taxon>Helianthus</taxon>
    </lineage>
</organism>
<dbReference type="Gene3D" id="1.10.10.10">
    <property type="entry name" value="Winged helix-like DNA-binding domain superfamily/Winged helix DNA-binding domain"/>
    <property type="match status" value="1"/>
</dbReference>
<evidence type="ECO:0000259" key="9">
    <source>
        <dbReference type="Pfam" id="PF23559"/>
    </source>
</evidence>
<dbReference type="GO" id="GO:0016787">
    <property type="term" value="F:hydrolase activity"/>
    <property type="evidence" value="ECO:0007669"/>
    <property type="project" value="UniProtKB-KW"/>
</dbReference>
<dbReference type="EMBL" id="MNCJ02000328">
    <property type="protein sequence ID" value="KAF5775897.1"/>
    <property type="molecule type" value="Genomic_DNA"/>
</dbReference>
<dbReference type="PANTHER" id="PTHR36766:SF61">
    <property type="entry name" value="NB-ARC DOMAIN DISEASE RESISTANCE PROTEIN"/>
    <property type="match status" value="1"/>
</dbReference>
<dbReference type="Proteomes" id="UP000215914">
    <property type="component" value="Chromosome 2"/>
</dbReference>
<dbReference type="OMA" id="RIDSIAM"/>
<feature type="domain" description="NB-ARC" evidence="7">
    <location>
        <begin position="171"/>
        <end position="339"/>
    </location>
</feature>
<dbReference type="GO" id="GO:0005524">
    <property type="term" value="F:ATP binding"/>
    <property type="evidence" value="ECO:0007669"/>
    <property type="project" value="UniProtKB-KW"/>
</dbReference>
<dbReference type="Gene3D" id="1.10.8.430">
    <property type="entry name" value="Helical domain of apoptotic protease-activating factors"/>
    <property type="match status" value="1"/>
</dbReference>
<dbReference type="InterPro" id="IPR027417">
    <property type="entry name" value="P-loop_NTPase"/>
</dbReference>
<dbReference type="SUPFAM" id="SSF52540">
    <property type="entry name" value="P-loop containing nucleoside triphosphate hydrolases"/>
    <property type="match status" value="1"/>
</dbReference>
<dbReference type="PRINTS" id="PR00364">
    <property type="entry name" value="DISEASERSIST"/>
</dbReference>
<protein>
    <submittedName>
        <fullName evidence="10 11">P-loop containing nucleoside triphosphate hydrolase</fullName>
    </submittedName>
</protein>
<evidence type="ECO:0000313" key="11">
    <source>
        <dbReference type="EMBL" id="OTG33182.1"/>
    </source>
</evidence>
<keyword evidence="6" id="KW-0067">ATP-binding</keyword>
<dbReference type="InterPro" id="IPR002182">
    <property type="entry name" value="NB-ARC"/>
</dbReference>
<evidence type="ECO:0000313" key="12">
    <source>
        <dbReference type="Proteomes" id="UP000215914"/>
    </source>
</evidence>
<dbReference type="InterPro" id="IPR041118">
    <property type="entry name" value="Rx_N"/>
</dbReference>
<keyword evidence="5" id="KW-0611">Plant defense</keyword>
<dbReference type="PANTHER" id="PTHR36766">
    <property type="entry name" value="PLANT BROAD-SPECTRUM MILDEW RESISTANCE PROTEIN RPW8"/>
    <property type="match status" value="1"/>
</dbReference>
<dbReference type="Pfam" id="PF23559">
    <property type="entry name" value="WHD_DRP"/>
    <property type="match status" value="1"/>
</dbReference>
<sequence>MAETAASALLSVIFEKLTDEAFKKFARSQNIHSELNNLQSTLSHIQDLLSDASEKEITEKSVKKWLNSLQHLAYDIDDVLDDVATEAMRRELTQESGAITSKVRDLIVPACCTKFSLSERLHHKLDSINTKLQHLENQKGDLGLIVKNENPKNNNKGNETSLLESDVIGREKEKEKLLNKLLQDEPSKENFSVLPIVGMGGVGKTTLARFLYNDTQVKGRFELHAWVCVSDDFDISKITKTIFQAVSNENNEFADLNQLQVALKEKLKEKRFLLVLDDVWHENFNDWENLVLPFHSGARGSKVIMTSRKEQLLKMLGFDNLDHLETLSSEDALSLFALHALGVDNFDSHPTLRPKGERIVEKCGRLPLALKAIGRLLRAKTDEEKWDEVLNSKIWDSKSVGDFSADWKVIFPALMLSYHELSANLKRLFAYCSLFPKDFLFDKKELVLLWLAEGFLNKSNAAKSPERLGYEYFEELLSRSFFQQSPNEEPLFVMHDLMNDLATFVAREFFSRDDNRMTIGWLP</sequence>
<gene>
    <name evidence="11" type="ORF">HannXRQ_Chr02g0031861</name>
    <name evidence="10" type="ORF">HanXRQr2_Chr13g0617161</name>
</gene>
<keyword evidence="3" id="KW-0677">Repeat</keyword>
<dbReference type="Gene3D" id="3.40.50.300">
    <property type="entry name" value="P-loop containing nucleotide triphosphate hydrolases"/>
    <property type="match status" value="1"/>
</dbReference>
<feature type="domain" description="Disease resistance N-terminal" evidence="8">
    <location>
        <begin position="10"/>
        <end position="94"/>
    </location>
</feature>
<dbReference type="InterPro" id="IPR042197">
    <property type="entry name" value="Apaf_helical"/>
</dbReference>
<reference evidence="10 12" key="1">
    <citation type="journal article" date="2017" name="Nature">
        <title>The sunflower genome provides insights into oil metabolism, flowering and Asterid evolution.</title>
        <authorList>
            <person name="Badouin H."/>
            <person name="Gouzy J."/>
            <person name="Grassa C.J."/>
            <person name="Murat F."/>
            <person name="Staton S.E."/>
            <person name="Cottret L."/>
            <person name="Lelandais-Briere C."/>
            <person name="Owens G.L."/>
            <person name="Carrere S."/>
            <person name="Mayjonade B."/>
            <person name="Legrand L."/>
            <person name="Gill N."/>
            <person name="Kane N.C."/>
            <person name="Bowers J.E."/>
            <person name="Hubner S."/>
            <person name="Bellec A."/>
            <person name="Berard A."/>
            <person name="Berges H."/>
            <person name="Blanchet N."/>
            <person name="Boniface M.C."/>
            <person name="Brunel D."/>
            <person name="Catrice O."/>
            <person name="Chaidir N."/>
            <person name="Claudel C."/>
            <person name="Donnadieu C."/>
            <person name="Faraut T."/>
            <person name="Fievet G."/>
            <person name="Helmstetter N."/>
            <person name="King M."/>
            <person name="Knapp S.J."/>
            <person name="Lai Z."/>
            <person name="Le Paslier M.C."/>
            <person name="Lippi Y."/>
            <person name="Lorenzon L."/>
            <person name="Mandel J.R."/>
            <person name="Marage G."/>
            <person name="Marchand G."/>
            <person name="Marquand E."/>
            <person name="Bret-Mestries E."/>
            <person name="Morien E."/>
            <person name="Nambeesan S."/>
            <person name="Nguyen T."/>
            <person name="Pegot-Espagnet P."/>
            <person name="Pouilly N."/>
            <person name="Raftis F."/>
            <person name="Sallet E."/>
            <person name="Schiex T."/>
            <person name="Thomas J."/>
            <person name="Vandecasteele C."/>
            <person name="Vares D."/>
            <person name="Vear F."/>
            <person name="Vautrin S."/>
            <person name="Crespi M."/>
            <person name="Mangin B."/>
            <person name="Burke J.M."/>
            <person name="Salse J."/>
            <person name="Munos S."/>
            <person name="Vincourt P."/>
            <person name="Rieseberg L.H."/>
            <person name="Langlade N.B."/>
        </authorList>
    </citation>
    <scope>NUCLEOTIDE SEQUENCE [LARGE SCALE GENOMIC DNA]</scope>
    <source>
        <strain evidence="12">cv. SF193</strain>
        <tissue evidence="10">Leaves</tissue>
    </source>
</reference>
<dbReference type="InterPro" id="IPR058922">
    <property type="entry name" value="WHD_DRP"/>
</dbReference>
<dbReference type="Gene3D" id="1.20.5.4130">
    <property type="match status" value="1"/>
</dbReference>
<name>A0A251VE52_HELAN</name>
<dbReference type="AlphaFoldDB" id="A0A251VE52"/>
<dbReference type="GO" id="GO:0006952">
    <property type="term" value="P:defense response"/>
    <property type="evidence" value="ECO:0007669"/>
    <property type="project" value="UniProtKB-KW"/>
</dbReference>
<evidence type="ECO:0000256" key="4">
    <source>
        <dbReference type="ARBA" id="ARBA00022741"/>
    </source>
</evidence>
<dbReference type="Gramene" id="mRNA:HanXRQr2_Chr13g0617161">
    <property type="protein sequence ID" value="CDS:HanXRQr2_Chr13g0617161.1"/>
    <property type="gene ID" value="HanXRQr2_Chr13g0617161"/>
</dbReference>
<comment type="similarity">
    <text evidence="1">Belongs to the disease resistance NB-LRR family.</text>
</comment>
<proteinExistence type="inferred from homology"/>
<dbReference type="FunFam" id="3.40.50.300:FF:001091">
    <property type="entry name" value="Probable disease resistance protein At1g61300"/>
    <property type="match status" value="1"/>
</dbReference>